<organism evidence="2 3">
    <name type="scientific">Pseudomonas coleopterorum</name>
    <dbReference type="NCBI Taxonomy" id="1605838"/>
    <lineage>
        <taxon>Bacteria</taxon>
        <taxon>Pseudomonadati</taxon>
        <taxon>Pseudomonadota</taxon>
        <taxon>Gammaproteobacteria</taxon>
        <taxon>Pseudomonadales</taxon>
        <taxon>Pseudomonadaceae</taxon>
        <taxon>Pseudomonas</taxon>
    </lineage>
</organism>
<reference evidence="2" key="1">
    <citation type="submission" date="2023-09" db="EMBL/GenBank/DDBJ databases">
        <title>First report of Pseudomonas coleopterorum DJ13 causing leaf spot on Rhododendron pulchrum Sweet in China.</title>
        <authorList>
            <person name="Zhang Y."/>
        </authorList>
    </citation>
    <scope>NUCLEOTIDE SEQUENCE</scope>
    <source>
        <strain evidence="2">DJ13</strain>
    </source>
</reference>
<dbReference type="AlphaFoldDB" id="A0AAJ6LWA5"/>
<protein>
    <submittedName>
        <fullName evidence="2">Uncharacterized protein</fullName>
    </submittedName>
</protein>
<keyword evidence="1" id="KW-1133">Transmembrane helix</keyword>
<keyword evidence="1" id="KW-0472">Membrane</keyword>
<keyword evidence="1" id="KW-0812">Transmembrane</keyword>
<dbReference type="EMBL" id="CP134081">
    <property type="protein sequence ID" value="WNC08040.1"/>
    <property type="molecule type" value="Genomic_DNA"/>
</dbReference>
<accession>A0AAJ6LWA5</accession>
<dbReference type="RefSeq" id="WP_310791056.1">
    <property type="nucleotide sequence ID" value="NZ_CP134081.1"/>
</dbReference>
<evidence type="ECO:0000313" key="2">
    <source>
        <dbReference type="EMBL" id="WNC08040.1"/>
    </source>
</evidence>
<sequence>MDVIQQLQPLLNSSYSIFVAAAATLAVLMKILSHIIKAMDWHDKHFVRKRLSRLRDIRAQRYLSLQAQITETDQ</sequence>
<proteinExistence type="predicted"/>
<name>A0AAJ6LWA5_9PSED</name>
<gene>
    <name evidence="2" type="ORF">RI108_11970</name>
</gene>
<feature type="transmembrane region" description="Helical" evidence="1">
    <location>
        <begin position="15"/>
        <end position="36"/>
    </location>
</feature>
<evidence type="ECO:0000256" key="1">
    <source>
        <dbReference type="SAM" id="Phobius"/>
    </source>
</evidence>
<evidence type="ECO:0000313" key="3">
    <source>
        <dbReference type="Proteomes" id="UP001258207"/>
    </source>
</evidence>
<dbReference type="Proteomes" id="UP001258207">
    <property type="component" value="Chromosome"/>
</dbReference>